<evidence type="ECO:0000313" key="1">
    <source>
        <dbReference type="EMBL" id="EDW69521.1"/>
    </source>
</evidence>
<dbReference type="InterPro" id="IPR032072">
    <property type="entry name" value="DUF4807"/>
</dbReference>
<dbReference type="PANTHER" id="PTHR36693:SF1">
    <property type="entry name" value="GH02722P"/>
    <property type="match status" value="1"/>
</dbReference>
<evidence type="ECO:0000313" key="2">
    <source>
        <dbReference type="Proteomes" id="UP000008792"/>
    </source>
</evidence>
<proteinExistence type="predicted"/>
<dbReference type="AlphaFoldDB" id="B4LH31"/>
<dbReference type="HOGENOM" id="CLU_094355_0_0_1"/>
<dbReference type="STRING" id="7244.B4LH31"/>
<dbReference type="EMBL" id="CH940647">
    <property type="protein sequence ID" value="EDW69521.1"/>
    <property type="molecule type" value="Genomic_DNA"/>
</dbReference>
<accession>B4LH31</accession>
<dbReference type="Pfam" id="PF16065">
    <property type="entry name" value="DUF4807"/>
    <property type="match status" value="1"/>
</dbReference>
<dbReference type="OrthoDB" id="121932at2759"/>
<dbReference type="PhylomeDB" id="B4LH31"/>
<dbReference type="InParanoid" id="B4LH31"/>
<dbReference type="eggNOG" id="ENOG502S1K4">
    <property type="taxonomic scope" value="Eukaryota"/>
</dbReference>
<sequence>MKLIVCVCDYSRRRHFYNRPLPDRIQVLSSGEGNNQAKIKTVRRLQLELDAVIGNYVLREVLQQQVLHDLLLHDLGVQLLWLAFRPPERLAIDYKWADMLAHTICRHIELEQLMCWLSTLGGGYSALGDQFEGCAQAAGQISLQQLTIGLRLGDPFVQARCKLYYSISLIQRGQLRRAKFLIRAQYRFACGEHKKHDRRLVHMCLGIWQRLCYEYEQRQRRRLIGKSK</sequence>
<keyword evidence="2" id="KW-1185">Reference proteome</keyword>
<evidence type="ECO:0008006" key="3">
    <source>
        <dbReference type="Google" id="ProtNLM"/>
    </source>
</evidence>
<protein>
    <recommendedName>
        <fullName evidence="3">CG12123-RA protein</fullName>
    </recommendedName>
</protein>
<organism evidence="1 2">
    <name type="scientific">Drosophila virilis</name>
    <name type="common">Fruit fly</name>
    <dbReference type="NCBI Taxonomy" id="7244"/>
    <lineage>
        <taxon>Eukaryota</taxon>
        <taxon>Metazoa</taxon>
        <taxon>Ecdysozoa</taxon>
        <taxon>Arthropoda</taxon>
        <taxon>Hexapoda</taxon>
        <taxon>Insecta</taxon>
        <taxon>Pterygota</taxon>
        <taxon>Neoptera</taxon>
        <taxon>Endopterygota</taxon>
        <taxon>Diptera</taxon>
        <taxon>Brachycera</taxon>
        <taxon>Muscomorpha</taxon>
        <taxon>Ephydroidea</taxon>
        <taxon>Drosophilidae</taxon>
        <taxon>Drosophila</taxon>
    </lineage>
</organism>
<dbReference type="Proteomes" id="UP000008792">
    <property type="component" value="Unassembled WGS sequence"/>
</dbReference>
<reference evidence="1 2" key="1">
    <citation type="journal article" date="2007" name="Nature">
        <title>Evolution of genes and genomes on the Drosophila phylogeny.</title>
        <authorList>
            <consortium name="Drosophila 12 Genomes Consortium"/>
            <person name="Clark A.G."/>
            <person name="Eisen M.B."/>
            <person name="Smith D.R."/>
            <person name="Bergman C.M."/>
            <person name="Oliver B."/>
            <person name="Markow T.A."/>
            <person name="Kaufman T.C."/>
            <person name="Kellis M."/>
            <person name="Gelbart W."/>
            <person name="Iyer V.N."/>
            <person name="Pollard D.A."/>
            <person name="Sackton T.B."/>
            <person name="Larracuente A.M."/>
            <person name="Singh N.D."/>
            <person name="Abad J.P."/>
            <person name="Abt D.N."/>
            <person name="Adryan B."/>
            <person name="Aguade M."/>
            <person name="Akashi H."/>
            <person name="Anderson W.W."/>
            <person name="Aquadro C.F."/>
            <person name="Ardell D.H."/>
            <person name="Arguello R."/>
            <person name="Artieri C.G."/>
            <person name="Barbash D.A."/>
            <person name="Barker D."/>
            <person name="Barsanti P."/>
            <person name="Batterham P."/>
            <person name="Batzoglou S."/>
            <person name="Begun D."/>
            <person name="Bhutkar A."/>
            <person name="Blanco E."/>
            <person name="Bosak S.A."/>
            <person name="Bradley R.K."/>
            <person name="Brand A.D."/>
            <person name="Brent M.R."/>
            <person name="Brooks A.N."/>
            <person name="Brown R.H."/>
            <person name="Butlin R.K."/>
            <person name="Caggese C."/>
            <person name="Calvi B.R."/>
            <person name="Bernardo de Carvalho A."/>
            <person name="Caspi A."/>
            <person name="Castrezana S."/>
            <person name="Celniker S.E."/>
            <person name="Chang J.L."/>
            <person name="Chapple C."/>
            <person name="Chatterji S."/>
            <person name="Chinwalla A."/>
            <person name="Civetta A."/>
            <person name="Clifton S.W."/>
            <person name="Comeron J.M."/>
            <person name="Costello J.C."/>
            <person name="Coyne J.A."/>
            <person name="Daub J."/>
            <person name="David R.G."/>
            <person name="Delcher A.L."/>
            <person name="Delehaunty K."/>
            <person name="Do C.B."/>
            <person name="Ebling H."/>
            <person name="Edwards K."/>
            <person name="Eickbush T."/>
            <person name="Evans J.D."/>
            <person name="Filipski A."/>
            <person name="Findeiss S."/>
            <person name="Freyhult E."/>
            <person name="Fulton L."/>
            <person name="Fulton R."/>
            <person name="Garcia A.C."/>
            <person name="Gardiner A."/>
            <person name="Garfield D.A."/>
            <person name="Garvin B.E."/>
            <person name="Gibson G."/>
            <person name="Gilbert D."/>
            <person name="Gnerre S."/>
            <person name="Godfrey J."/>
            <person name="Good R."/>
            <person name="Gotea V."/>
            <person name="Gravely B."/>
            <person name="Greenberg A.J."/>
            <person name="Griffiths-Jones S."/>
            <person name="Gross S."/>
            <person name="Guigo R."/>
            <person name="Gustafson E.A."/>
            <person name="Haerty W."/>
            <person name="Hahn M.W."/>
            <person name="Halligan D.L."/>
            <person name="Halpern A.L."/>
            <person name="Halter G.M."/>
            <person name="Han M.V."/>
            <person name="Heger A."/>
            <person name="Hillier L."/>
            <person name="Hinrichs A.S."/>
            <person name="Holmes I."/>
            <person name="Hoskins R.A."/>
            <person name="Hubisz M.J."/>
            <person name="Hultmark D."/>
            <person name="Huntley M.A."/>
            <person name="Jaffe D.B."/>
            <person name="Jagadeeshan S."/>
            <person name="Jeck W.R."/>
            <person name="Johnson J."/>
            <person name="Jones C.D."/>
            <person name="Jordan W.C."/>
            <person name="Karpen G.H."/>
            <person name="Kataoka E."/>
            <person name="Keightley P.D."/>
            <person name="Kheradpour P."/>
            <person name="Kirkness E.F."/>
            <person name="Koerich L.B."/>
            <person name="Kristiansen K."/>
            <person name="Kudrna D."/>
            <person name="Kulathinal R.J."/>
            <person name="Kumar S."/>
            <person name="Kwok R."/>
            <person name="Lander E."/>
            <person name="Langley C.H."/>
            <person name="Lapoint R."/>
            <person name="Lazzaro B.P."/>
            <person name="Lee S.J."/>
            <person name="Levesque L."/>
            <person name="Li R."/>
            <person name="Lin C.F."/>
            <person name="Lin M.F."/>
            <person name="Lindblad-Toh K."/>
            <person name="Llopart A."/>
            <person name="Long M."/>
            <person name="Low L."/>
            <person name="Lozovsky E."/>
            <person name="Lu J."/>
            <person name="Luo M."/>
            <person name="Machado C.A."/>
            <person name="Makalowski W."/>
            <person name="Marzo M."/>
            <person name="Matsuda M."/>
            <person name="Matzkin L."/>
            <person name="McAllister B."/>
            <person name="McBride C.S."/>
            <person name="McKernan B."/>
            <person name="McKernan K."/>
            <person name="Mendez-Lago M."/>
            <person name="Minx P."/>
            <person name="Mollenhauer M.U."/>
            <person name="Montooth K."/>
            <person name="Mount S.M."/>
            <person name="Mu X."/>
            <person name="Myers E."/>
            <person name="Negre B."/>
            <person name="Newfeld S."/>
            <person name="Nielsen R."/>
            <person name="Noor M.A."/>
            <person name="O'Grady P."/>
            <person name="Pachter L."/>
            <person name="Papaceit M."/>
            <person name="Parisi M.J."/>
            <person name="Parisi M."/>
            <person name="Parts L."/>
            <person name="Pedersen J.S."/>
            <person name="Pesole G."/>
            <person name="Phillippy A.M."/>
            <person name="Ponting C.P."/>
            <person name="Pop M."/>
            <person name="Porcelli D."/>
            <person name="Powell J.R."/>
            <person name="Prohaska S."/>
            <person name="Pruitt K."/>
            <person name="Puig M."/>
            <person name="Quesneville H."/>
            <person name="Ram K.R."/>
            <person name="Rand D."/>
            <person name="Rasmussen M.D."/>
            <person name="Reed L.K."/>
            <person name="Reenan R."/>
            <person name="Reily A."/>
            <person name="Remington K.A."/>
            <person name="Rieger T.T."/>
            <person name="Ritchie M.G."/>
            <person name="Robin C."/>
            <person name="Rogers Y.H."/>
            <person name="Rohde C."/>
            <person name="Rozas J."/>
            <person name="Rubenfield M.J."/>
            <person name="Ruiz A."/>
            <person name="Russo S."/>
            <person name="Salzberg S.L."/>
            <person name="Sanchez-Gracia A."/>
            <person name="Saranga D.J."/>
            <person name="Sato H."/>
            <person name="Schaeffer S.W."/>
            <person name="Schatz M.C."/>
            <person name="Schlenke T."/>
            <person name="Schwartz R."/>
            <person name="Segarra C."/>
            <person name="Singh R.S."/>
            <person name="Sirot L."/>
            <person name="Sirota M."/>
            <person name="Sisneros N.B."/>
            <person name="Smith C.D."/>
            <person name="Smith T.F."/>
            <person name="Spieth J."/>
            <person name="Stage D.E."/>
            <person name="Stark A."/>
            <person name="Stephan W."/>
            <person name="Strausberg R.L."/>
            <person name="Strempel S."/>
            <person name="Sturgill D."/>
            <person name="Sutton G."/>
            <person name="Sutton G.G."/>
            <person name="Tao W."/>
            <person name="Teichmann S."/>
            <person name="Tobari Y.N."/>
            <person name="Tomimura Y."/>
            <person name="Tsolas J.M."/>
            <person name="Valente V.L."/>
            <person name="Venter E."/>
            <person name="Venter J.C."/>
            <person name="Vicario S."/>
            <person name="Vieira F.G."/>
            <person name="Vilella A.J."/>
            <person name="Villasante A."/>
            <person name="Walenz B."/>
            <person name="Wang J."/>
            <person name="Wasserman M."/>
            <person name="Watts T."/>
            <person name="Wilson D."/>
            <person name="Wilson R.K."/>
            <person name="Wing R.A."/>
            <person name="Wolfner M.F."/>
            <person name="Wong A."/>
            <person name="Wong G.K."/>
            <person name="Wu C.I."/>
            <person name="Wu G."/>
            <person name="Yamamoto D."/>
            <person name="Yang H.P."/>
            <person name="Yang S.P."/>
            <person name="Yorke J.A."/>
            <person name="Yoshida K."/>
            <person name="Zdobnov E."/>
            <person name="Zhang P."/>
            <person name="Zhang Y."/>
            <person name="Zimin A.V."/>
            <person name="Baldwin J."/>
            <person name="Abdouelleil A."/>
            <person name="Abdulkadir J."/>
            <person name="Abebe A."/>
            <person name="Abera B."/>
            <person name="Abreu J."/>
            <person name="Acer S.C."/>
            <person name="Aftuck L."/>
            <person name="Alexander A."/>
            <person name="An P."/>
            <person name="Anderson E."/>
            <person name="Anderson S."/>
            <person name="Arachi H."/>
            <person name="Azer M."/>
            <person name="Bachantsang P."/>
            <person name="Barry A."/>
            <person name="Bayul T."/>
            <person name="Berlin A."/>
            <person name="Bessette D."/>
            <person name="Bloom T."/>
            <person name="Blye J."/>
            <person name="Boguslavskiy L."/>
            <person name="Bonnet C."/>
            <person name="Boukhgalter B."/>
            <person name="Bourzgui I."/>
            <person name="Brown A."/>
            <person name="Cahill P."/>
            <person name="Channer S."/>
            <person name="Cheshatsang Y."/>
            <person name="Chuda L."/>
            <person name="Citroen M."/>
            <person name="Collymore A."/>
            <person name="Cooke P."/>
            <person name="Costello M."/>
            <person name="D'Aco K."/>
            <person name="Daza R."/>
            <person name="De Haan G."/>
            <person name="DeGray S."/>
            <person name="DeMaso C."/>
            <person name="Dhargay N."/>
            <person name="Dooley K."/>
            <person name="Dooley E."/>
            <person name="Doricent M."/>
            <person name="Dorje P."/>
            <person name="Dorjee K."/>
            <person name="Dupes A."/>
            <person name="Elong R."/>
            <person name="Falk J."/>
            <person name="Farina A."/>
            <person name="Faro S."/>
            <person name="Ferguson D."/>
            <person name="Fisher S."/>
            <person name="Foley C.D."/>
            <person name="Franke A."/>
            <person name="Friedrich D."/>
            <person name="Gadbois L."/>
            <person name="Gearin G."/>
            <person name="Gearin C.R."/>
            <person name="Giannoukos G."/>
            <person name="Goode T."/>
            <person name="Graham J."/>
            <person name="Grandbois E."/>
            <person name="Grewal S."/>
            <person name="Gyaltsen K."/>
            <person name="Hafez N."/>
            <person name="Hagos B."/>
            <person name="Hall J."/>
            <person name="Henson C."/>
            <person name="Hollinger A."/>
            <person name="Honan T."/>
            <person name="Huard M.D."/>
            <person name="Hughes L."/>
            <person name="Hurhula B."/>
            <person name="Husby M.E."/>
            <person name="Kamat A."/>
            <person name="Kanga B."/>
            <person name="Kashin S."/>
            <person name="Khazanovich D."/>
            <person name="Kisner P."/>
            <person name="Lance K."/>
            <person name="Lara M."/>
            <person name="Lee W."/>
            <person name="Lennon N."/>
            <person name="Letendre F."/>
            <person name="LeVine R."/>
            <person name="Lipovsky A."/>
            <person name="Liu X."/>
            <person name="Liu J."/>
            <person name="Liu S."/>
            <person name="Lokyitsang T."/>
            <person name="Lokyitsang Y."/>
            <person name="Lubonja R."/>
            <person name="Lui A."/>
            <person name="MacDonald P."/>
            <person name="Magnisalis V."/>
            <person name="Maru K."/>
            <person name="Matthews C."/>
            <person name="McCusker W."/>
            <person name="McDonough S."/>
            <person name="Mehta T."/>
            <person name="Meldrim J."/>
            <person name="Meneus L."/>
            <person name="Mihai O."/>
            <person name="Mihalev A."/>
            <person name="Mihova T."/>
            <person name="Mittelman R."/>
            <person name="Mlenga V."/>
            <person name="Montmayeur A."/>
            <person name="Mulrain L."/>
            <person name="Navidi A."/>
            <person name="Naylor J."/>
            <person name="Negash T."/>
            <person name="Nguyen T."/>
            <person name="Nguyen N."/>
            <person name="Nicol R."/>
            <person name="Norbu C."/>
            <person name="Norbu N."/>
            <person name="Novod N."/>
            <person name="O'Neill B."/>
            <person name="Osman S."/>
            <person name="Markiewicz E."/>
            <person name="Oyono O.L."/>
            <person name="Patti C."/>
            <person name="Phunkhang P."/>
            <person name="Pierre F."/>
            <person name="Priest M."/>
            <person name="Raghuraman S."/>
            <person name="Rege F."/>
            <person name="Reyes R."/>
            <person name="Rise C."/>
            <person name="Rogov P."/>
            <person name="Ross K."/>
            <person name="Ryan E."/>
            <person name="Settipalli S."/>
            <person name="Shea T."/>
            <person name="Sherpa N."/>
            <person name="Shi L."/>
            <person name="Shih D."/>
            <person name="Sparrow T."/>
            <person name="Spaulding J."/>
            <person name="Stalker J."/>
            <person name="Stange-Thomann N."/>
            <person name="Stavropoulos S."/>
            <person name="Stone C."/>
            <person name="Strader C."/>
            <person name="Tesfaye S."/>
            <person name="Thomson T."/>
            <person name="Thoulutsang Y."/>
            <person name="Thoulutsang D."/>
            <person name="Topham K."/>
            <person name="Topping I."/>
            <person name="Tsamla T."/>
            <person name="Vassiliev H."/>
            <person name="Vo A."/>
            <person name="Wangchuk T."/>
            <person name="Wangdi T."/>
            <person name="Weiand M."/>
            <person name="Wilkinson J."/>
            <person name="Wilson A."/>
            <person name="Yadav S."/>
            <person name="Young G."/>
            <person name="Yu Q."/>
            <person name="Zembek L."/>
            <person name="Zhong D."/>
            <person name="Zimmer A."/>
            <person name="Zwirko Z."/>
            <person name="Jaffe D.B."/>
            <person name="Alvarez P."/>
            <person name="Brockman W."/>
            <person name="Butler J."/>
            <person name="Chin C."/>
            <person name="Gnerre S."/>
            <person name="Grabherr M."/>
            <person name="Kleber M."/>
            <person name="Mauceli E."/>
            <person name="MacCallum I."/>
        </authorList>
    </citation>
    <scope>NUCLEOTIDE SEQUENCE [LARGE SCALE GENOMIC DNA]</scope>
    <source>
        <strain evidence="2">Tucson 15010-1051.87</strain>
    </source>
</reference>
<gene>
    <name evidence="1" type="primary">Dvir\GJ13291</name>
    <name evidence="1" type="ORF">Dvir_GJ13291</name>
</gene>
<dbReference type="OMA" id="RHFYNRP"/>
<dbReference type="KEGG" id="dvi:6624725"/>
<dbReference type="PANTHER" id="PTHR36693">
    <property type="entry name" value="GH02722P"/>
    <property type="match status" value="1"/>
</dbReference>
<name>B4LH31_DROVI</name>